<reference evidence="1" key="2">
    <citation type="submission" date="2020-05" db="UniProtKB">
        <authorList>
            <consortium name="EnsemblMetazoa"/>
        </authorList>
    </citation>
    <scope>IDENTIFICATION</scope>
    <source>
        <strain evidence="1">IAEA</strain>
    </source>
</reference>
<dbReference type="VEuPathDB" id="VectorBase:GPAI039342"/>
<sequence>MILCNIAYRRHASGPDLEASPPLCDLYSTLIDAISCRQCFDSFNKNQRLSVSGKVNSPSPLYFDDWTWIRLTPIVGNVNWILSLISLQEVVSFRCNVDIVGGLMDCIDAAVGRYCVSALDTTSQLIHFLICRCCSMLRAGRSISTRFDINCVTHNSISVSRSLSAQSHISLLDVKYKRESVANGPLN</sequence>
<name>A0A1B0AAH5_GLOPL</name>
<dbReference type="AlphaFoldDB" id="A0A1B0AAH5"/>
<dbReference type="Proteomes" id="UP000092445">
    <property type="component" value="Unassembled WGS sequence"/>
</dbReference>
<dbReference type="EnsemblMetazoa" id="GPAI039342-RA">
    <property type="protein sequence ID" value="GPAI039342-PA"/>
    <property type="gene ID" value="GPAI039342"/>
</dbReference>
<protein>
    <submittedName>
        <fullName evidence="1">Uncharacterized protein</fullName>
    </submittedName>
</protein>
<keyword evidence="2" id="KW-1185">Reference proteome</keyword>
<evidence type="ECO:0000313" key="2">
    <source>
        <dbReference type="Proteomes" id="UP000092445"/>
    </source>
</evidence>
<proteinExistence type="predicted"/>
<reference evidence="2" key="1">
    <citation type="submission" date="2014-03" db="EMBL/GenBank/DDBJ databases">
        <authorList>
            <person name="Aksoy S."/>
            <person name="Warren W."/>
            <person name="Wilson R.K."/>
        </authorList>
    </citation>
    <scope>NUCLEOTIDE SEQUENCE [LARGE SCALE GENOMIC DNA]</scope>
    <source>
        <strain evidence="2">IAEA</strain>
    </source>
</reference>
<accession>A0A1B0AAH5</accession>
<organism evidence="1 2">
    <name type="scientific">Glossina pallidipes</name>
    <name type="common">Tsetse fly</name>
    <dbReference type="NCBI Taxonomy" id="7398"/>
    <lineage>
        <taxon>Eukaryota</taxon>
        <taxon>Metazoa</taxon>
        <taxon>Ecdysozoa</taxon>
        <taxon>Arthropoda</taxon>
        <taxon>Hexapoda</taxon>
        <taxon>Insecta</taxon>
        <taxon>Pterygota</taxon>
        <taxon>Neoptera</taxon>
        <taxon>Endopterygota</taxon>
        <taxon>Diptera</taxon>
        <taxon>Brachycera</taxon>
        <taxon>Muscomorpha</taxon>
        <taxon>Hippoboscoidea</taxon>
        <taxon>Glossinidae</taxon>
        <taxon>Glossina</taxon>
    </lineage>
</organism>
<evidence type="ECO:0000313" key="1">
    <source>
        <dbReference type="EnsemblMetazoa" id="GPAI039342-PA"/>
    </source>
</evidence>